<dbReference type="InterPro" id="IPR036736">
    <property type="entry name" value="ACP-like_sf"/>
</dbReference>
<dbReference type="OrthoDB" id="3404602at2"/>
<comment type="caution">
    <text evidence="2">The sequence shown here is derived from an EMBL/GenBank/DDBJ whole genome shotgun (WGS) entry which is preliminary data.</text>
</comment>
<dbReference type="Proteomes" id="UP000334990">
    <property type="component" value="Unassembled WGS sequence"/>
</dbReference>
<organism evidence="2 3">
    <name type="scientific">Acrocarpospora corrugata</name>
    <dbReference type="NCBI Taxonomy" id="35763"/>
    <lineage>
        <taxon>Bacteria</taxon>
        <taxon>Bacillati</taxon>
        <taxon>Actinomycetota</taxon>
        <taxon>Actinomycetes</taxon>
        <taxon>Streptosporangiales</taxon>
        <taxon>Streptosporangiaceae</taxon>
        <taxon>Acrocarpospora</taxon>
    </lineage>
</organism>
<name>A0A5M3VQC5_9ACTN</name>
<dbReference type="RefSeq" id="WP_155335242.1">
    <property type="nucleotide sequence ID" value="NZ_BAAABN010000078.1"/>
</dbReference>
<gene>
    <name evidence="2" type="ORF">Acor_08990</name>
</gene>
<accession>A0A5M3VQC5</accession>
<dbReference type="EMBL" id="BLAD01000037">
    <property type="protein sequence ID" value="GER98835.1"/>
    <property type="molecule type" value="Genomic_DNA"/>
</dbReference>
<sequence>MQDSVETTLPGRLAVMVAAATDDQISADDVLAGEHSLAALGVTSLSLIRLVDAIEDEFGVDVDPGLVDDFANLVADVAGRLR</sequence>
<dbReference type="PROSITE" id="PS50075">
    <property type="entry name" value="CARRIER"/>
    <property type="match status" value="1"/>
</dbReference>
<dbReference type="AlphaFoldDB" id="A0A5M3VQC5"/>
<dbReference type="Pfam" id="PF00550">
    <property type="entry name" value="PP-binding"/>
    <property type="match status" value="1"/>
</dbReference>
<evidence type="ECO:0000259" key="1">
    <source>
        <dbReference type="PROSITE" id="PS50075"/>
    </source>
</evidence>
<evidence type="ECO:0000313" key="2">
    <source>
        <dbReference type="EMBL" id="GER98835.1"/>
    </source>
</evidence>
<evidence type="ECO:0000313" key="3">
    <source>
        <dbReference type="Proteomes" id="UP000334990"/>
    </source>
</evidence>
<keyword evidence="3" id="KW-1185">Reference proteome</keyword>
<proteinExistence type="predicted"/>
<feature type="domain" description="Carrier" evidence="1">
    <location>
        <begin position="4"/>
        <end position="82"/>
    </location>
</feature>
<dbReference type="Gene3D" id="1.10.1200.10">
    <property type="entry name" value="ACP-like"/>
    <property type="match status" value="1"/>
</dbReference>
<dbReference type="InterPro" id="IPR009081">
    <property type="entry name" value="PP-bd_ACP"/>
</dbReference>
<protein>
    <recommendedName>
        <fullName evidence="1">Carrier domain-containing protein</fullName>
    </recommendedName>
</protein>
<reference evidence="2 3" key="1">
    <citation type="submission" date="2019-10" db="EMBL/GenBank/DDBJ databases">
        <title>Whole genome shotgun sequence of Acrocarpospora corrugata NBRC 13972.</title>
        <authorList>
            <person name="Ichikawa N."/>
            <person name="Kimura A."/>
            <person name="Kitahashi Y."/>
            <person name="Komaki H."/>
            <person name="Oguchi A."/>
        </authorList>
    </citation>
    <scope>NUCLEOTIDE SEQUENCE [LARGE SCALE GENOMIC DNA]</scope>
    <source>
        <strain evidence="2 3">NBRC 13972</strain>
    </source>
</reference>
<dbReference type="SUPFAM" id="SSF47336">
    <property type="entry name" value="ACP-like"/>
    <property type="match status" value="1"/>
</dbReference>